<keyword evidence="9" id="KW-1185">Reference proteome</keyword>
<protein>
    <submittedName>
        <fullName evidence="8">RagB/SusD family nutrient uptake outer membrane protein</fullName>
    </submittedName>
</protein>
<accession>A0ABT6FMS7</accession>
<evidence type="ECO:0000313" key="8">
    <source>
        <dbReference type="EMBL" id="MDG3584563.1"/>
    </source>
</evidence>
<evidence type="ECO:0000259" key="6">
    <source>
        <dbReference type="Pfam" id="PF07980"/>
    </source>
</evidence>
<dbReference type="Pfam" id="PF07980">
    <property type="entry name" value="SusD_RagB"/>
    <property type="match status" value="1"/>
</dbReference>
<comment type="subcellular location">
    <subcellularLocation>
        <location evidence="1">Cell outer membrane</location>
    </subcellularLocation>
</comment>
<name>A0ABT6FMS7_9FLAO</name>
<sequence length="504" mass="57918">MKTIINIKYKFWVVFLCVAMLELVSCSEYLEEDPYTSLTEEEVYGNEENLKLLISGLYTQWRNTRQDRSALYMVLGSDEGKQGGQQVQENNTQAALDKYNGAMNPFNSTLAGEWNKRWPVISAAAKAVHYSPSDELKAEASFIRASINFELAMLWGPIPIIDLEDMKESRQPLSDVFQFIINDLEFASEHLPLTQDDKRIPTKGAAQALLGKVYMYAPEETGLRDYQKAVDYFDMMIPNYALIPNYKDLFDTRLDQNTSEVIYAFQFNNMSPDNNMIQHHAGSRAVADMDSNTYFGGYDLALPTQYYYETIWEGQDGDTRREVSIRYDFTLPDGREPQITWTGQSDELEPHIKKFEDIRTQGEQNFWYSGGLVYYLRLADILLCKAECLNELGRTGEAINLVNNTVRARAYGGTLPASQAWPSGTSQAEFGSAILDERMRELGFEGWRRMDLIRTGHFVEYVKERNPWAKESGTIQDFHKWYPIPESEIKQNDNINEEDQNPGY</sequence>
<evidence type="ECO:0000256" key="1">
    <source>
        <dbReference type="ARBA" id="ARBA00004442"/>
    </source>
</evidence>
<feature type="domain" description="SusD-like N-terminal" evidence="7">
    <location>
        <begin position="28"/>
        <end position="215"/>
    </location>
</feature>
<evidence type="ECO:0000313" key="9">
    <source>
        <dbReference type="Proteomes" id="UP001153642"/>
    </source>
</evidence>
<dbReference type="InterPro" id="IPR033985">
    <property type="entry name" value="SusD-like_N"/>
</dbReference>
<comment type="similarity">
    <text evidence="2">Belongs to the SusD family.</text>
</comment>
<dbReference type="RefSeq" id="WP_277898322.1">
    <property type="nucleotide sequence ID" value="NZ_JAPMUA010000001.1"/>
</dbReference>
<organism evidence="8 9">
    <name type="scientific">Galbibacter pacificus</name>
    <dbReference type="NCBI Taxonomy" id="2996052"/>
    <lineage>
        <taxon>Bacteria</taxon>
        <taxon>Pseudomonadati</taxon>
        <taxon>Bacteroidota</taxon>
        <taxon>Flavobacteriia</taxon>
        <taxon>Flavobacteriales</taxon>
        <taxon>Flavobacteriaceae</taxon>
        <taxon>Galbibacter</taxon>
    </lineage>
</organism>
<dbReference type="Gene3D" id="1.25.40.390">
    <property type="match status" value="1"/>
</dbReference>
<evidence type="ECO:0000259" key="7">
    <source>
        <dbReference type="Pfam" id="PF14322"/>
    </source>
</evidence>
<keyword evidence="4" id="KW-0472">Membrane</keyword>
<dbReference type="Proteomes" id="UP001153642">
    <property type="component" value="Unassembled WGS sequence"/>
</dbReference>
<evidence type="ECO:0000256" key="3">
    <source>
        <dbReference type="ARBA" id="ARBA00022729"/>
    </source>
</evidence>
<evidence type="ECO:0000256" key="2">
    <source>
        <dbReference type="ARBA" id="ARBA00006275"/>
    </source>
</evidence>
<dbReference type="InterPro" id="IPR011990">
    <property type="entry name" value="TPR-like_helical_dom_sf"/>
</dbReference>
<gene>
    <name evidence="8" type="ORF">OSR52_01695</name>
</gene>
<evidence type="ECO:0000256" key="4">
    <source>
        <dbReference type="ARBA" id="ARBA00023136"/>
    </source>
</evidence>
<keyword evidence="5" id="KW-0998">Cell outer membrane</keyword>
<keyword evidence="3" id="KW-0732">Signal</keyword>
<dbReference type="Pfam" id="PF14322">
    <property type="entry name" value="SusD-like_3"/>
    <property type="match status" value="1"/>
</dbReference>
<comment type="caution">
    <text evidence="8">The sequence shown here is derived from an EMBL/GenBank/DDBJ whole genome shotgun (WGS) entry which is preliminary data.</text>
</comment>
<reference evidence="8" key="1">
    <citation type="submission" date="2022-11" db="EMBL/GenBank/DDBJ databases">
        <title>High-quality draft genome sequence of Galbibacter sp. strain CMA-7.</title>
        <authorList>
            <person name="Wei L."/>
            <person name="Dong C."/>
            <person name="Shao Z."/>
        </authorList>
    </citation>
    <scope>NUCLEOTIDE SEQUENCE</scope>
    <source>
        <strain evidence="8">CMA-7</strain>
    </source>
</reference>
<dbReference type="SUPFAM" id="SSF48452">
    <property type="entry name" value="TPR-like"/>
    <property type="match status" value="1"/>
</dbReference>
<feature type="domain" description="RagB/SusD" evidence="6">
    <location>
        <begin position="301"/>
        <end position="504"/>
    </location>
</feature>
<evidence type="ECO:0000256" key="5">
    <source>
        <dbReference type="ARBA" id="ARBA00023237"/>
    </source>
</evidence>
<dbReference type="EMBL" id="JAPMUA010000001">
    <property type="protein sequence ID" value="MDG3584563.1"/>
    <property type="molecule type" value="Genomic_DNA"/>
</dbReference>
<dbReference type="InterPro" id="IPR012944">
    <property type="entry name" value="SusD_RagB_dom"/>
</dbReference>
<proteinExistence type="inferred from homology"/>